<dbReference type="Pfam" id="PF00331">
    <property type="entry name" value="Glyco_hydro_10"/>
    <property type="match status" value="1"/>
</dbReference>
<sequence>MKKILLSCVVLALIATASCKKSSETPKLIPIPPVEIPPVISNKKLIEVADFKIGAAVKVASLQGDASFASTVKSEYNQITAEYEMKMNFIWTADNVYDFSKVDYLINFAQQNNLAVHGHALLWYQSFPDWLKNAGLDSVAFENKVKTYIQTYVGRYKGKVRSWDVANEIFNDDGTLRVESQIQGRFKDPIGFVGRCFKYAHDADPDAKLFYNDYNVVLASGKRTAMKNMAIRFKKAGVQIDGLGEQFHYRISTSQSQINSGFADLASSGLLIHISEADCKVNVNDSPAYVLNDVDKQKQSDFFKNIAKLYNALPANQKFAITTWGVTDKSTWLRNSTNGNKEYPLLFDENYNKKPAYTGFLAGLN</sequence>
<dbReference type="PROSITE" id="PS51760">
    <property type="entry name" value="GH10_2"/>
    <property type="match status" value="1"/>
</dbReference>
<proteinExistence type="inferred from homology"/>
<dbReference type="InterPro" id="IPR044846">
    <property type="entry name" value="GH10"/>
</dbReference>
<keyword evidence="7 9" id="KW-0326">Glycosidase</keyword>
<name>A0ABS1BNY1_9SPHI</name>
<keyword evidence="5 9" id="KW-0378">Hydrolase</keyword>
<dbReference type="PROSITE" id="PS51257">
    <property type="entry name" value="PROKAR_LIPOPROTEIN"/>
    <property type="match status" value="1"/>
</dbReference>
<evidence type="ECO:0000313" key="12">
    <source>
        <dbReference type="EMBL" id="MBK0383919.1"/>
    </source>
</evidence>
<dbReference type="SMART" id="SM00633">
    <property type="entry name" value="Glyco_10"/>
    <property type="match status" value="1"/>
</dbReference>
<feature type="domain" description="GH10" evidence="11">
    <location>
        <begin position="42"/>
        <end position="363"/>
    </location>
</feature>
<dbReference type="EMBL" id="JAEHFY010000019">
    <property type="protein sequence ID" value="MBK0383919.1"/>
    <property type="molecule type" value="Genomic_DNA"/>
</dbReference>
<evidence type="ECO:0000256" key="8">
    <source>
        <dbReference type="ARBA" id="ARBA00023326"/>
    </source>
</evidence>
<comment type="similarity">
    <text evidence="2 9">Belongs to the glycosyl hydrolase 10 (cellulase F) family.</text>
</comment>
<dbReference type="InterPro" id="IPR017853">
    <property type="entry name" value="GH"/>
</dbReference>
<reference evidence="12 13" key="1">
    <citation type="submission" date="2020-12" db="EMBL/GenBank/DDBJ databases">
        <title>Bacterial novel species Pedobacter sp. SD-b isolated from soil.</title>
        <authorList>
            <person name="Jung H.-Y."/>
        </authorList>
    </citation>
    <scope>NUCLEOTIDE SEQUENCE [LARGE SCALE GENOMIC DNA]</scope>
    <source>
        <strain evidence="12 13">SD-b</strain>
    </source>
</reference>
<keyword evidence="8 9" id="KW-0624">Polysaccharide degradation</keyword>
<feature type="signal peptide" evidence="10">
    <location>
        <begin position="1"/>
        <end position="17"/>
    </location>
</feature>
<gene>
    <name evidence="12" type="ORF">I5M32_13200</name>
</gene>
<comment type="caution">
    <text evidence="12">The sequence shown here is derived from an EMBL/GenBank/DDBJ whole genome shotgun (WGS) entry which is preliminary data.</text>
</comment>
<organism evidence="12 13">
    <name type="scientific">Pedobacter segetis</name>
    <dbReference type="NCBI Taxonomy" id="2793069"/>
    <lineage>
        <taxon>Bacteria</taxon>
        <taxon>Pseudomonadati</taxon>
        <taxon>Bacteroidota</taxon>
        <taxon>Sphingobacteriia</taxon>
        <taxon>Sphingobacteriales</taxon>
        <taxon>Sphingobacteriaceae</taxon>
        <taxon>Pedobacter</taxon>
    </lineage>
</organism>
<dbReference type="RefSeq" id="WP_200587158.1">
    <property type="nucleotide sequence ID" value="NZ_JAEHFY010000019.1"/>
</dbReference>
<evidence type="ECO:0000259" key="11">
    <source>
        <dbReference type="PROSITE" id="PS51760"/>
    </source>
</evidence>
<evidence type="ECO:0000256" key="7">
    <source>
        <dbReference type="ARBA" id="ARBA00023295"/>
    </source>
</evidence>
<feature type="chain" id="PRO_5047367502" description="Beta-xylanase" evidence="10">
    <location>
        <begin position="18"/>
        <end position="365"/>
    </location>
</feature>
<evidence type="ECO:0000256" key="1">
    <source>
        <dbReference type="ARBA" id="ARBA00000681"/>
    </source>
</evidence>
<dbReference type="PANTHER" id="PTHR31490:SF88">
    <property type="entry name" value="BETA-XYLANASE"/>
    <property type="match status" value="1"/>
</dbReference>
<dbReference type="Proteomes" id="UP000660024">
    <property type="component" value="Unassembled WGS sequence"/>
</dbReference>
<keyword evidence="13" id="KW-1185">Reference proteome</keyword>
<dbReference type="EC" id="3.2.1.8" evidence="9"/>
<dbReference type="InterPro" id="IPR001000">
    <property type="entry name" value="GH10_dom"/>
</dbReference>
<keyword evidence="6 9" id="KW-0119">Carbohydrate metabolism</keyword>
<evidence type="ECO:0000313" key="13">
    <source>
        <dbReference type="Proteomes" id="UP000660024"/>
    </source>
</evidence>
<protein>
    <recommendedName>
        <fullName evidence="9">Beta-xylanase</fullName>
        <ecNumber evidence="9">3.2.1.8</ecNumber>
    </recommendedName>
</protein>
<evidence type="ECO:0000256" key="10">
    <source>
        <dbReference type="SAM" id="SignalP"/>
    </source>
</evidence>
<evidence type="ECO:0000256" key="9">
    <source>
        <dbReference type="RuleBase" id="RU361174"/>
    </source>
</evidence>
<comment type="catalytic activity">
    <reaction evidence="1 9">
        <text>Endohydrolysis of (1-&gt;4)-beta-D-xylosidic linkages in xylans.</text>
        <dbReference type="EC" id="3.2.1.8"/>
    </reaction>
</comment>
<keyword evidence="3" id="KW-0858">Xylan degradation</keyword>
<evidence type="ECO:0000256" key="5">
    <source>
        <dbReference type="ARBA" id="ARBA00022801"/>
    </source>
</evidence>
<keyword evidence="4 10" id="KW-0732">Signal</keyword>
<dbReference type="PANTHER" id="PTHR31490">
    <property type="entry name" value="GLYCOSYL HYDROLASE"/>
    <property type="match status" value="1"/>
</dbReference>
<dbReference type="Gene3D" id="3.20.20.80">
    <property type="entry name" value="Glycosidases"/>
    <property type="match status" value="1"/>
</dbReference>
<evidence type="ECO:0000256" key="4">
    <source>
        <dbReference type="ARBA" id="ARBA00022729"/>
    </source>
</evidence>
<evidence type="ECO:0000256" key="6">
    <source>
        <dbReference type="ARBA" id="ARBA00023277"/>
    </source>
</evidence>
<evidence type="ECO:0000256" key="2">
    <source>
        <dbReference type="ARBA" id="ARBA00007495"/>
    </source>
</evidence>
<evidence type="ECO:0000256" key="3">
    <source>
        <dbReference type="ARBA" id="ARBA00022651"/>
    </source>
</evidence>
<accession>A0ABS1BNY1</accession>
<dbReference type="SUPFAM" id="SSF51445">
    <property type="entry name" value="(Trans)glycosidases"/>
    <property type="match status" value="1"/>
</dbReference>
<dbReference type="PRINTS" id="PR00134">
    <property type="entry name" value="GLHYDRLASE10"/>
</dbReference>